<evidence type="ECO:0000313" key="10">
    <source>
        <dbReference type="EMBL" id="MFC5861171.1"/>
    </source>
</evidence>
<evidence type="ECO:0000256" key="3">
    <source>
        <dbReference type="ARBA" id="ARBA00022692"/>
    </source>
</evidence>
<organism evidence="10 11">
    <name type="scientific">Acidicapsa dinghuensis</name>
    <dbReference type="NCBI Taxonomy" id="2218256"/>
    <lineage>
        <taxon>Bacteria</taxon>
        <taxon>Pseudomonadati</taxon>
        <taxon>Acidobacteriota</taxon>
        <taxon>Terriglobia</taxon>
        <taxon>Terriglobales</taxon>
        <taxon>Acidobacteriaceae</taxon>
        <taxon>Acidicapsa</taxon>
    </lineage>
</organism>
<evidence type="ECO:0000256" key="6">
    <source>
        <dbReference type="ARBA" id="ARBA00038076"/>
    </source>
</evidence>
<dbReference type="PANTHER" id="PTHR30572:SF4">
    <property type="entry name" value="ABC TRANSPORTER PERMEASE YTRF"/>
    <property type="match status" value="1"/>
</dbReference>
<keyword evidence="4 7" id="KW-1133">Transmembrane helix</keyword>
<proteinExistence type="inferred from homology"/>
<feature type="transmembrane region" description="Helical" evidence="7">
    <location>
        <begin position="20"/>
        <end position="44"/>
    </location>
</feature>
<feature type="domain" description="ABC3 transporter permease C-terminal" evidence="8">
    <location>
        <begin position="275"/>
        <end position="390"/>
    </location>
</feature>
<comment type="caution">
    <text evidence="10">The sequence shown here is derived from an EMBL/GenBank/DDBJ whole genome shotgun (WGS) entry which is preliminary data.</text>
</comment>
<evidence type="ECO:0000256" key="5">
    <source>
        <dbReference type="ARBA" id="ARBA00023136"/>
    </source>
</evidence>
<dbReference type="InterPro" id="IPR025857">
    <property type="entry name" value="MacB_PCD"/>
</dbReference>
<accession>A0ABW1EA82</accession>
<reference evidence="11" key="1">
    <citation type="journal article" date="2019" name="Int. J. Syst. Evol. Microbiol.">
        <title>The Global Catalogue of Microorganisms (GCM) 10K type strain sequencing project: providing services to taxonomists for standard genome sequencing and annotation.</title>
        <authorList>
            <consortium name="The Broad Institute Genomics Platform"/>
            <consortium name="The Broad Institute Genome Sequencing Center for Infectious Disease"/>
            <person name="Wu L."/>
            <person name="Ma J."/>
        </authorList>
    </citation>
    <scope>NUCLEOTIDE SEQUENCE [LARGE SCALE GENOMIC DNA]</scope>
    <source>
        <strain evidence="11">JCM 4087</strain>
    </source>
</reference>
<keyword evidence="11" id="KW-1185">Reference proteome</keyword>
<keyword evidence="5 7" id="KW-0472">Membrane</keyword>
<feature type="transmembrane region" description="Helical" evidence="7">
    <location>
        <begin position="411"/>
        <end position="439"/>
    </location>
</feature>
<dbReference type="PANTHER" id="PTHR30572">
    <property type="entry name" value="MEMBRANE COMPONENT OF TRANSPORTER-RELATED"/>
    <property type="match status" value="1"/>
</dbReference>
<evidence type="ECO:0000259" key="8">
    <source>
        <dbReference type="Pfam" id="PF02687"/>
    </source>
</evidence>
<feature type="transmembrane region" description="Helical" evidence="7">
    <location>
        <begin position="676"/>
        <end position="696"/>
    </location>
</feature>
<feature type="domain" description="ABC3 transporter permease C-terminal" evidence="8">
    <location>
        <begin position="679"/>
        <end position="791"/>
    </location>
</feature>
<evidence type="ECO:0000256" key="1">
    <source>
        <dbReference type="ARBA" id="ARBA00004651"/>
    </source>
</evidence>
<dbReference type="InterPro" id="IPR003838">
    <property type="entry name" value="ABC3_permease_C"/>
</dbReference>
<evidence type="ECO:0000313" key="11">
    <source>
        <dbReference type="Proteomes" id="UP001596091"/>
    </source>
</evidence>
<sequence>MAHDLRFALRMILAHRWFSAAVVVTLALGIGVNTMVFTLVYAVLLKPINVPGGSRLMTVSLRNPNPEDGSIRLSLPALRDYRAQATSVEAIEATTNLDGVLSEHGNPPQSFPMQLATAGIFDMLHIRPVLGRGFLPGDDKPGAPPVLLLGYGIWKNRYGSSPAVIGHMVRVNEKPATIIGVMPDGFKFPFNSEMWMPLMPTPAFEKRDNHALETFAMLKPGVSALQAGIDLNAIAHRLAAQYPLTDKDLTVSVETFNQHYNGGNVRTVFLLMLAAVGFVLLIACADVANMMLSRSLGRQREISIRTALGASRWRVIRQLLIESVLLSVLGGTLGLGLAMLGAYWFDLSTRIVRPYWIDFSLNYTVFGYFAALCIVSGLLFGIAPALQSSRVDLNEVLKDGARSVGKHRGGLFTTALVVFQFALTLVLLSGAGIFVHGLLQSLSANKTVPANQIMTARIGLPDSRYKDAGSRQQFFDQLLPRLRAIPGVTHAAIVSSLPGLGAGWRDIEIEHSAADTRAKRPQAAFIAQSPGYFDAIHLPLLLGRDFNNTDGAASHKSAVLTRDCAEHFWPNQNAIGRRFRLYDDDGKPGDWITVVGVSANLVQDLNDKHPNPLLFLPYQQEGWGSMALVVESSVDPTAGVRAVVDNIDPDLPLRDVSMLTEAVRHRQWFLQVMTKVFIGFALIALLMASVGLYAVIAHATGSRTQEIGVRMALGANTRNIMLLVMKRGLWQIAAGIAFGLGAAVPVSRLMSSLPIGSSSSDPAVFLAVAAILAAVGLAACWLPARKAAALDPVKAIRYE</sequence>
<feature type="domain" description="MacB-like periplasmic core" evidence="9">
    <location>
        <begin position="422"/>
        <end position="642"/>
    </location>
</feature>
<evidence type="ECO:0000256" key="2">
    <source>
        <dbReference type="ARBA" id="ARBA00022475"/>
    </source>
</evidence>
<dbReference type="RefSeq" id="WP_263334269.1">
    <property type="nucleotide sequence ID" value="NZ_JAGSYH010000002.1"/>
</dbReference>
<dbReference type="Proteomes" id="UP001596091">
    <property type="component" value="Unassembled WGS sequence"/>
</dbReference>
<feature type="domain" description="MacB-like periplasmic core" evidence="9">
    <location>
        <begin position="19"/>
        <end position="227"/>
    </location>
</feature>
<name>A0ABW1EA82_9BACT</name>
<protein>
    <submittedName>
        <fullName evidence="10">ABC transporter permease</fullName>
    </submittedName>
</protein>
<dbReference type="Pfam" id="PF12704">
    <property type="entry name" value="MacB_PCD"/>
    <property type="match status" value="2"/>
</dbReference>
<feature type="transmembrane region" description="Helical" evidence="7">
    <location>
        <begin position="319"/>
        <end position="345"/>
    </location>
</feature>
<feature type="transmembrane region" description="Helical" evidence="7">
    <location>
        <begin position="728"/>
        <end position="751"/>
    </location>
</feature>
<comment type="similarity">
    <text evidence="6">Belongs to the ABC-4 integral membrane protein family.</text>
</comment>
<dbReference type="InterPro" id="IPR050250">
    <property type="entry name" value="Macrolide_Exporter_MacB"/>
</dbReference>
<dbReference type="NCBIfam" id="TIGR03434">
    <property type="entry name" value="ADOP"/>
    <property type="match status" value="1"/>
</dbReference>
<keyword evidence="2" id="KW-1003">Cell membrane</keyword>
<feature type="transmembrane region" description="Helical" evidence="7">
    <location>
        <begin position="268"/>
        <end position="292"/>
    </location>
</feature>
<comment type="subcellular location">
    <subcellularLocation>
        <location evidence="1">Cell membrane</location>
        <topology evidence="1">Multi-pass membrane protein</topology>
    </subcellularLocation>
</comment>
<evidence type="ECO:0000259" key="9">
    <source>
        <dbReference type="Pfam" id="PF12704"/>
    </source>
</evidence>
<evidence type="ECO:0000256" key="4">
    <source>
        <dbReference type="ARBA" id="ARBA00022989"/>
    </source>
</evidence>
<feature type="transmembrane region" description="Helical" evidence="7">
    <location>
        <begin position="365"/>
        <end position="386"/>
    </location>
</feature>
<dbReference type="Pfam" id="PF02687">
    <property type="entry name" value="FtsX"/>
    <property type="match status" value="2"/>
</dbReference>
<keyword evidence="3 7" id="KW-0812">Transmembrane</keyword>
<gene>
    <name evidence="10" type="ORF">ACFPT7_02575</name>
</gene>
<feature type="transmembrane region" description="Helical" evidence="7">
    <location>
        <begin position="763"/>
        <end position="784"/>
    </location>
</feature>
<dbReference type="EMBL" id="JBHSPH010000001">
    <property type="protein sequence ID" value="MFC5861171.1"/>
    <property type="molecule type" value="Genomic_DNA"/>
</dbReference>
<dbReference type="InterPro" id="IPR017800">
    <property type="entry name" value="ADOP"/>
</dbReference>
<evidence type="ECO:0000256" key="7">
    <source>
        <dbReference type="SAM" id="Phobius"/>
    </source>
</evidence>